<evidence type="ECO:0000256" key="2">
    <source>
        <dbReference type="ARBA" id="ARBA00006022"/>
    </source>
</evidence>
<evidence type="ECO:0000256" key="3">
    <source>
        <dbReference type="ARBA" id="ARBA00022553"/>
    </source>
</evidence>
<dbReference type="Ensembl" id="ENSSSCT00070040393.1">
    <property type="protein sequence ID" value="ENSSSCP00070033875.1"/>
    <property type="gene ID" value="ENSSSCG00070020355.1"/>
</dbReference>
<proteinExistence type="inferred from homology"/>
<evidence type="ECO:0000256" key="5">
    <source>
        <dbReference type="ARBA" id="ARBA00022989"/>
    </source>
</evidence>
<dbReference type="GO" id="GO:0016020">
    <property type="term" value="C:membrane"/>
    <property type="evidence" value="ECO:0007669"/>
    <property type="project" value="UniProtKB-SubCell"/>
</dbReference>
<feature type="transmembrane region" description="Helical" evidence="8">
    <location>
        <begin position="164"/>
        <end position="185"/>
    </location>
</feature>
<name>A0A4X1UYR1_PIG</name>
<evidence type="ECO:0000256" key="7">
    <source>
        <dbReference type="SAM" id="MobiDB-lite"/>
    </source>
</evidence>
<gene>
    <name evidence="9" type="primary">TMEM176B</name>
</gene>
<keyword evidence="5 8" id="KW-1133">Transmembrane helix</keyword>
<evidence type="ECO:0000313" key="9">
    <source>
        <dbReference type="Ensembl" id="ENSSSCP00055030824.1"/>
    </source>
</evidence>
<dbReference type="AlphaFoldDB" id="A0A4X1UYR1"/>
<feature type="region of interest" description="Disordered" evidence="7">
    <location>
        <begin position="313"/>
        <end position="335"/>
    </location>
</feature>
<organism evidence="10 11">
    <name type="scientific">Sus scrofa</name>
    <name type="common">Pig</name>
    <dbReference type="NCBI Taxonomy" id="9823"/>
    <lineage>
        <taxon>Eukaryota</taxon>
        <taxon>Metazoa</taxon>
        <taxon>Chordata</taxon>
        <taxon>Craniata</taxon>
        <taxon>Vertebrata</taxon>
        <taxon>Euteleostomi</taxon>
        <taxon>Mammalia</taxon>
        <taxon>Eutheria</taxon>
        <taxon>Laurasiatheria</taxon>
        <taxon>Artiodactyla</taxon>
        <taxon>Suina</taxon>
        <taxon>Suidae</taxon>
        <taxon>Sus</taxon>
    </lineage>
</organism>
<dbReference type="PANTHER" id="PTHR15756:SF7">
    <property type="entry name" value="TRANSMEMBRANE PROTEIN 176B"/>
    <property type="match status" value="1"/>
</dbReference>
<evidence type="ECO:0000256" key="1">
    <source>
        <dbReference type="ARBA" id="ARBA00004141"/>
    </source>
</evidence>
<reference evidence="10" key="2">
    <citation type="submission" date="2025-05" db="UniProtKB">
        <authorList>
            <consortium name="Ensembl"/>
        </authorList>
    </citation>
    <scope>IDENTIFICATION</scope>
</reference>
<dbReference type="Proteomes" id="UP000694725">
    <property type="component" value="Unplaced"/>
</dbReference>
<protein>
    <submittedName>
        <fullName evidence="10">Transmembrane protein 176B</fullName>
    </submittedName>
</protein>
<dbReference type="Proteomes" id="UP000314985">
    <property type="component" value="Chromosome 18"/>
</dbReference>
<sequence>MGPCVRVRVLCLLRLPDDLLKTEHPLEGPLWPSCFLGNEHAEGQALLPPPLSSAAPTRWPVPLLCSALLSAGSHQTAGRMVQDTLTVRGIEVTQPTHIDIHIHQESALALLLKAGGSLVERLSHRPPKASTSYGQLTLGVTQVLLGATSCAVGALLYLGYGTDLRASGCAFWAGFAAIVAGAGAIVHEKHQGKLSGFVSGLLTLAGAATAVAAVVLYVNSLTREPDRLFNIGSMCDSLVPTTESPHGDSYSSWEEDRCRAHMKMVVDLFLGIRVLLLAVSVLQSLVALASLGLGLQSLCSPAPQALDEEGSEKLLGENSVPPSPSKETTTAVIVL</sequence>
<comment type="subcellular location">
    <subcellularLocation>
        <location evidence="1">Membrane</location>
        <topology evidence="1">Multi-pass membrane protein</topology>
    </subcellularLocation>
</comment>
<dbReference type="PANTHER" id="PTHR15756">
    <property type="entry name" value="LR8/HCA112"/>
    <property type="match status" value="1"/>
</dbReference>
<evidence type="ECO:0000313" key="11">
    <source>
        <dbReference type="Proteomes" id="UP000314985"/>
    </source>
</evidence>
<evidence type="ECO:0000313" key="10">
    <source>
        <dbReference type="Ensembl" id="ENSSSCP00070033875.1"/>
    </source>
</evidence>
<comment type="similarity">
    <text evidence="2">Belongs to the TMEM176 family.</text>
</comment>
<feature type="transmembrane region" description="Helical" evidence="8">
    <location>
        <begin position="270"/>
        <end position="295"/>
    </location>
</feature>
<dbReference type="Pfam" id="PF04103">
    <property type="entry name" value="CD20"/>
    <property type="match status" value="1"/>
</dbReference>
<dbReference type="InterPro" id="IPR009281">
    <property type="entry name" value="TMEM176A/TMEM176B"/>
</dbReference>
<keyword evidence="6 8" id="KW-0472">Membrane</keyword>
<feature type="transmembrane region" description="Helical" evidence="8">
    <location>
        <begin position="197"/>
        <end position="218"/>
    </location>
</feature>
<reference evidence="10 11" key="1">
    <citation type="submission" date="2017-08" db="EMBL/GenBank/DDBJ databases">
        <title>USMARCv1.0.</title>
        <authorList>
            <person name="Hannum G.I."/>
            <person name="Koren S."/>
            <person name="Schroeder S.G."/>
            <person name="Chin S.C."/>
            <person name="Nonneman D.J."/>
            <person name="Becker S.A."/>
            <person name="Rosen B.D."/>
            <person name="Bickhart D.M."/>
            <person name="Putnam N.H."/>
            <person name="Green R.E."/>
            <person name="Tuggle C.K."/>
            <person name="Liu H."/>
            <person name="Rohrer G.A."/>
            <person name="Warr A."/>
            <person name="Hall R."/>
            <person name="Kim K."/>
            <person name="Hume D.A."/>
            <person name="Talbot R."/>
            <person name="Chow W."/>
            <person name="Howe K."/>
            <person name="Schwartz A.S."/>
            <person name="Watson M."/>
            <person name="Archibald A.L."/>
            <person name="Phillippy A.M."/>
            <person name="Smith T.P.L."/>
        </authorList>
    </citation>
    <scope>NUCLEOTIDE SEQUENCE [LARGE SCALE GENOMIC DNA]</scope>
</reference>
<evidence type="ECO:0000256" key="8">
    <source>
        <dbReference type="SAM" id="Phobius"/>
    </source>
</evidence>
<feature type="compositionally biased region" description="Polar residues" evidence="7">
    <location>
        <begin position="325"/>
        <end position="335"/>
    </location>
</feature>
<dbReference type="InterPro" id="IPR007237">
    <property type="entry name" value="CD20-like"/>
</dbReference>
<dbReference type="Ensembl" id="ENSSSCT00055038781.1">
    <property type="protein sequence ID" value="ENSSSCP00055030824.1"/>
    <property type="gene ID" value="ENSSSCG00055019682.1"/>
</dbReference>
<evidence type="ECO:0000256" key="6">
    <source>
        <dbReference type="ARBA" id="ARBA00023136"/>
    </source>
</evidence>
<keyword evidence="4 8" id="KW-0812">Transmembrane</keyword>
<keyword evidence="3" id="KW-0597">Phosphoprotein</keyword>
<dbReference type="Ensembl" id="ENSSSCT00065027205.1">
    <property type="protein sequence ID" value="ENSSSCP00065011179.1"/>
    <property type="gene ID" value="ENSSSCG00065020406.1"/>
</dbReference>
<evidence type="ECO:0000256" key="4">
    <source>
        <dbReference type="ARBA" id="ARBA00022692"/>
    </source>
</evidence>
<accession>A0A4X1UYR1</accession>
<feature type="transmembrane region" description="Helical" evidence="8">
    <location>
        <begin position="136"/>
        <end position="158"/>
    </location>
</feature>
<dbReference type="Proteomes" id="UP000694724">
    <property type="component" value="Unplaced"/>
</dbReference>